<dbReference type="Gene3D" id="2.150.10.10">
    <property type="entry name" value="Serralysin-like metalloprotease, C-terminal"/>
    <property type="match status" value="1"/>
</dbReference>
<evidence type="ECO:0000313" key="7">
    <source>
        <dbReference type="Proteomes" id="UP001156702"/>
    </source>
</evidence>
<dbReference type="InterPro" id="IPR013858">
    <property type="entry name" value="Peptidase_M10B_C"/>
</dbReference>
<dbReference type="PANTHER" id="PTHR38340">
    <property type="entry name" value="S-LAYER PROTEIN"/>
    <property type="match status" value="1"/>
</dbReference>
<comment type="subcellular location">
    <subcellularLocation>
        <location evidence="2">Secreted</location>
    </subcellularLocation>
</comment>
<accession>A0ABQ5Z976</accession>
<dbReference type="PANTHER" id="PTHR38340:SF1">
    <property type="entry name" value="S-LAYER PROTEIN"/>
    <property type="match status" value="1"/>
</dbReference>
<comment type="cofactor">
    <cofactor evidence="1">
        <name>Ca(2+)</name>
        <dbReference type="ChEBI" id="CHEBI:29108"/>
    </cofactor>
</comment>
<evidence type="ECO:0000259" key="5">
    <source>
        <dbReference type="Pfam" id="PF08548"/>
    </source>
</evidence>
<keyword evidence="7" id="KW-1185">Reference proteome</keyword>
<evidence type="ECO:0000256" key="2">
    <source>
        <dbReference type="ARBA" id="ARBA00004613"/>
    </source>
</evidence>
<dbReference type="InterPro" id="IPR018511">
    <property type="entry name" value="Hemolysin-typ_Ca-bd_CS"/>
</dbReference>
<dbReference type="InterPro" id="IPR001343">
    <property type="entry name" value="Hemolysn_Ca-bd"/>
</dbReference>
<dbReference type="Pfam" id="PF08548">
    <property type="entry name" value="Peptidase_M10_C"/>
    <property type="match status" value="1"/>
</dbReference>
<evidence type="ECO:0000256" key="4">
    <source>
        <dbReference type="ARBA" id="ARBA00022737"/>
    </source>
</evidence>
<evidence type="ECO:0000313" key="6">
    <source>
        <dbReference type="EMBL" id="GLR49360.1"/>
    </source>
</evidence>
<keyword evidence="3" id="KW-0964">Secreted</keyword>
<dbReference type="InterPro" id="IPR050557">
    <property type="entry name" value="RTX_toxin/Mannuronan_C5-epim"/>
</dbReference>
<evidence type="ECO:0000256" key="3">
    <source>
        <dbReference type="ARBA" id="ARBA00022525"/>
    </source>
</evidence>
<dbReference type="PROSITE" id="PS00330">
    <property type="entry name" value="HEMOLYSIN_CALCIUM"/>
    <property type="match status" value="1"/>
</dbReference>
<comment type="caution">
    <text evidence="6">The sequence shown here is derived from an EMBL/GenBank/DDBJ whole genome shotgun (WGS) entry which is preliminary data.</text>
</comment>
<feature type="domain" description="Peptidase M10 serralysin C-terminal" evidence="5">
    <location>
        <begin position="144"/>
        <end position="288"/>
    </location>
</feature>
<protein>
    <recommendedName>
        <fullName evidence="5">Peptidase M10 serralysin C-terminal domain-containing protein</fullName>
    </recommendedName>
</protein>
<dbReference type="Pfam" id="PF00353">
    <property type="entry name" value="HemolysinCabind"/>
    <property type="match status" value="2"/>
</dbReference>
<dbReference type="PRINTS" id="PR00313">
    <property type="entry name" value="CABNDNGRPT"/>
</dbReference>
<dbReference type="RefSeq" id="WP_244765585.1">
    <property type="nucleotide sequence ID" value="NZ_BSOP01000005.1"/>
</dbReference>
<proteinExistence type="predicted"/>
<dbReference type="Proteomes" id="UP001156702">
    <property type="component" value="Unassembled WGS sequence"/>
</dbReference>
<sequence length="289" mass="30898">MAKVKVGLFHSIDMRAITLSGLFEGLVRSSTSTRFEVDYGGGNATLFRGRGLHYDASDYPIGGTFTDYNLFFAGRLGLSLEGAAFSATAVIDAARTKGKADDWKVLETALRGNDVITGGYGPDRLYGFAGHDRMVGGGLDDRLAGGSGNDSIRGCLGRDWLYGEDGNDRLQGGPDADRLHGGAGADTFVFRSLHDSTVARSGRDTIRDFSRKEGDRIDLKGIDADKTVKGDQAFDFIGTEKFHGKAGELRYATKSGDTILQGDVDGDGTADFSILLDATEHLKASDFLL</sequence>
<evidence type="ECO:0000256" key="1">
    <source>
        <dbReference type="ARBA" id="ARBA00001913"/>
    </source>
</evidence>
<organism evidence="6 7">
    <name type="scientific">Shinella yambaruensis</name>
    <dbReference type="NCBI Taxonomy" id="415996"/>
    <lineage>
        <taxon>Bacteria</taxon>
        <taxon>Pseudomonadati</taxon>
        <taxon>Pseudomonadota</taxon>
        <taxon>Alphaproteobacteria</taxon>
        <taxon>Hyphomicrobiales</taxon>
        <taxon>Rhizobiaceae</taxon>
        <taxon>Shinella</taxon>
    </lineage>
</organism>
<dbReference type="InterPro" id="IPR011049">
    <property type="entry name" value="Serralysin-like_metalloprot_C"/>
</dbReference>
<dbReference type="EMBL" id="BSOP01000005">
    <property type="protein sequence ID" value="GLR49360.1"/>
    <property type="molecule type" value="Genomic_DNA"/>
</dbReference>
<name>A0ABQ5Z976_9HYPH</name>
<reference evidence="7" key="1">
    <citation type="journal article" date="2019" name="Int. J. Syst. Evol. Microbiol.">
        <title>The Global Catalogue of Microorganisms (GCM) 10K type strain sequencing project: providing services to taxonomists for standard genome sequencing and annotation.</title>
        <authorList>
            <consortium name="The Broad Institute Genomics Platform"/>
            <consortium name="The Broad Institute Genome Sequencing Center for Infectious Disease"/>
            <person name="Wu L."/>
            <person name="Ma J."/>
        </authorList>
    </citation>
    <scope>NUCLEOTIDE SEQUENCE [LARGE SCALE GENOMIC DNA]</scope>
    <source>
        <strain evidence="7">NBRC 102122</strain>
    </source>
</reference>
<keyword evidence="4" id="KW-0677">Repeat</keyword>
<dbReference type="SUPFAM" id="SSF51120">
    <property type="entry name" value="beta-Roll"/>
    <property type="match status" value="1"/>
</dbReference>
<gene>
    <name evidence="6" type="ORF">GCM10007923_05650</name>
</gene>